<gene>
    <name evidence="1" type="ORF">ACFQ07_06950</name>
</gene>
<comment type="caution">
    <text evidence="1">The sequence shown here is derived from an EMBL/GenBank/DDBJ whole genome shotgun (WGS) entry which is preliminary data.</text>
</comment>
<dbReference type="EMBL" id="JBHTIR010000930">
    <property type="protein sequence ID" value="MFD0851952.1"/>
    <property type="molecule type" value="Genomic_DNA"/>
</dbReference>
<organism evidence="1 2">
    <name type="scientific">Actinomadura adrarensis</name>
    <dbReference type="NCBI Taxonomy" id="1819600"/>
    <lineage>
        <taxon>Bacteria</taxon>
        <taxon>Bacillati</taxon>
        <taxon>Actinomycetota</taxon>
        <taxon>Actinomycetes</taxon>
        <taxon>Streptosporangiales</taxon>
        <taxon>Thermomonosporaceae</taxon>
        <taxon>Actinomadura</taxon>
    </lineage>
</organism>
<evidence type="ECO:0000313" key="1">
    <source>
        <dbReference type="EMBL" id="MFD0851952.1"/>
    </source>
</evidence>
<sequence>MAHDGDPLGIVFMPALVLILHAAEKEKGTPLTEAEVLEIRDNAVGMTVPLSVANELERSRGYADISPENCWPEWLSVREQLAVE</sequence>
<protein>
    <submittedName>
        <fullName evidence="1">Uncharacterized protein</fullName>
    </submittedName>
</protein>
<proteinExistence type="predicted"/>
<keyword evidence="2" id="KW-1185">Reference proteome</keyword>
<dbReference type="Proteomes" id="UP001597083">
    <property type="component" value="Unassembled WGS sequence"/>
</dbReference>
<name>A0ABW3CDF2_9ACTN</name>
<reference evidence="2" key="1">
    <citation type="journal article" date="2019" name="Int. J. Syst. Evol. Microbiol.">
        <title>The Global Catalogue of Microorganisms (GCM) 10K type strain sequencing project: providing services to taxonomists for standard genome sequencing and annotation.</title>
        <authorList>
            <consortium name="The Broad Institute Genomics Platform"/>
            <consortium name="The Broad Institute Genome Sequencing Center for Infectious Disease"/>
            <person name="Wu L."/>
            <person name="Ma J."/>
        </authorList>
    </citation>
    <scope>NUCLEOTIDE SEQUENCE [LARGE SCALE GENOMIC DNA]</scope>
    <source>
        <strain evidence="2">JCM 31696</strain>
    </source>
</reference>
<evidence type="ECO:0000313" key="2">
    <source>
        <dbReference type="Proteomes" id="UP001597083"/>
    </source>
</evidence>
<accession>A0ABW3CDF2</accession>